<keyword evidence="3" id="KW-0288">FMN</keyword>
<evidence type="ECO:0000313" key="7">
    <source>
        <dbReference type="EMBL" id="RCX14358.1"/>
    </source>
</evidence>
<dbReference type="Pfam" id="PF00724">
    <property type="entry name" value="Oxidored_FMN"/>
    <property type="match status" value="1"/>
</dbReference>
<keyword evidence="4" id="KW-0521">NADP</keyword>
<dbReference type="PANTHER" id="PTHR43303:SF4">
    <property type="entry name" value="NADPH DEHYDROGENASE C23G7.10C-RELATED"/>
    <property type="match status" value="1"/>
</dbReference>
<dbReference type="GO" id="GO:0003959">
    <property type="term" value="F:NADPH dehydrogenase activity"/>
    <property type="evidence" value="ECO:0007669"/>
    <property type="project" value="InterPro"/>
</dbReference>
<dbReference type="Proteomes" id="UP000253034">
    <property type="component" value="Unassembled WGS sequence"/>
</dbReference>
<dbReference type="InterPro" id="IPR001155">
    <property type="entry name" value="OxRdtase_FMN_N"/>
</dbReference>
<comment type="cofactor">
    <cofactor evidence="1">
        <name>FMN</name>
        <dbReference type="ChEBI" id="CHEBI:58210"/>
    </cofactor>
</comment>
<dbReference type="RefSeq" id="WP_242987634.1">
    <property type="nucleotide sequence ID" value="NZ_QPJT01000015.1"/>
</dbReference>
<dbReference type="SUPFAM" id="SSF51395">
    <property type="entry name" value="FMN-linked oxidoreductases"/>
    <property type="match status" value="1"/>
</dbReference>
<comment type="caution">
    <text evidence="7">The sequence shown here is derived from an EMBL/GenBank/DDBJ whole genome shotgun (WGS) entry which is preliminary data.</text>
</comment>
<evidence type="ECO:0000256" key="2">
    <source>
        <dbReference type="ARBA" id="ARBA00022630"/>
    </source>
</evidence>
<evidence type="ECO:0000256" key="1">
    <source>
        <dbReference type="ARBA" id="ARBA00001917"/>
    </source>
</evidence>
<evidence type="ECO:0000313" key="8">
    <source>
        <dbReference type="Proteomes" id="UP000253034"/>
    </source>
</evidence>
<dbReference type="GO" id="GO:0050661">
    <property type="term" value="F:NADP binding"/>
    <property type="evidence" value="ECO:0007669"/>
    <property type="project" value="InterPro"/>
</dbReference>
<dbReference type="EMBL" id="QPJT01000015">
    <property type="protein sequence ID" value="RCX14358.1"/>
    <property type="molecule type" value="Genomic_DNA"/>
</dbReference>
<reference evidence="7 8" key="1">
    <citation type="submission" date="2018-07" db="EMBL/GenBank/DDBJ databases">
        <title>Genomic Encyclopedia of Type Strains, Phase IV (KMG-IV): sequencing the most valuable type-strain genomes for metagenomic binning, comparative biology and taxonomic classification.</title>
        <authorList>
            <person name="Goeker M."/>
        </authorList>
    </citation>
    <scope>NUCLEOTIDE SEQUENCE [LARGE SCALE GENOMIC DNA]</scope>
    <source>
        <strain evidence="7 8">DSM 27016</strain>
    </source>
</reference>
<dbReference type="Gene3D" id="3.20.20.70">
    <property type="entry name" value="Aldolase class I"/>
    <property type="match status" value="1"/>
</dbReference>
<dbReference type="GO" id="GO:0010181">
    <property type="term" value="F:FMN binding"/>
    <property type="evidence" value="ECO:0007669"/>
    <property type="project" value="InterPro"/>
</dbReference>
<name>A0A369B1A9_9FIRM</name>
<proteinExistence type="predicted"/>
<keyword evidence="5" id="KW-0560">Oxidoreductase</keyword>
<protein>
    <submittedName>
        <fullName evidence="7">NADH:flavin oxidoreductase/NADH oxidase family protein</fullName>
    </submittedName>
</protein>
<accession>A0A369B1A9</accession>
<organism evidence="7 8">
    <name type="scientific">Anaerobacterium chartisolvens</name>
    <dbReference type="NCBI Taxonomy" id="1297424"/>
    <lineage>
        <taxon>Bacteria</taxon>
        <taxon>Bacillati</taxon>
        <taxon>Bacillota</taxon>
        <taxon>Clostridia</taxon>
        <taxon>Eubacteriales</taxon>
        <taxon>Oscillospiraceae</taxon>
        <taxon>Anaerobacterium</taxon>
    </lineage>
</organism>
<dbReference type="InterPro" id="IPR044152">
    <property type="entry name" value="YqjM-like"/>
</dbReference>
<dbReference type="InterPro" id="IPR013785">
    <property type="entry name" value="Aldolase_TIM"/>
</dbReference>
<dbReference type="PANTHER" id="PTHR43303">
    <property type="entry name" value="NADPH DEHYDROGENASE C23G7.10C-RELATED"/>
    <property type="match status" value="1"/>
</dbReference>
<sequence length="204" mass="22848">MGTEILFEPIQIGNVELKNRIAMSPMNMGYTGPEGYASDQSNAWYAARARGGFGLIITECVVANPYPWRGSDSLNPLLCDSQKKYRYLSQMADVIHSYKGAKVFMQLSPGWGRQGHPDMVNEGIASGAPSAIPMEMDIRNMNLGWAKQLKRLGITMLDQLGGVEKLQNLSDEEYEGVKEIVFHYLEKNAPEFFHIVKGHREEGF</sequence>
<keyword evidence="8" id="KW-1185">Reference proteome</keyword>
<dbReference type="AlphaFoldDB" id="A0A369B1A9"/>
<evidence type="ECO:0000256" key="5">
    <source>
        <dbReference type="ARBA" id="ARBA00023002"/>
    </source>
</evidence>
<gene>
    <name evidence="7" type="ORF">DFR58_11582</name>
</gene>
<evidence type="ECO:0000256" key="3">
    <source>
        <dbReference type="ARBA" id="ARBA00022643"/>
    </source>
</evidence>
<feature type="domain" description="NADH:flavin oxidoreductase/NADH oxidase N-terminal" evidence="6">
    <location>
        <begin position="6"/>
        <end position="124"/>
    </location>
</feature>
<evidence type="ECO:0000259" key="6">
    <source>
        <dbReference type="Pfam" id="PF00724"/>
    </source>
</evidence>
<evidence type="ECO:0000256" key="4">
    <source>
        <dbReference type="ARBA" id="ARBA00022857"/>
    </source>
</evidence>
<keyword evidence="2" id="KW-0285">Flavoprotein</keyword>